<proteinExistence type="inferred from homology"/>
<evidence type="ECO:0000259" key="6">
    <source>
        <dbReference type="Pfam" id="PF00884"/>
    </source>
</evidence>
<dbReference type="InterPro" id="IPR000917">
    <property type="entry name" value="Sulfatase_N"/>
</dbReference>
<feature type="chain" id="PRO_5039481392" evidence="5">
    <location>
        <begin position="23"/>
        <end position="563"/>
    </location>
</feature>
<keyword evidence="5" id="KW-0732">Signal</keyword>
<dbReference type="GO" id="GO:0004065">
    <property type="term" value="F:arylsulfatase activity"/>
    <property type="evidence" value="ECO:0007669"/>
    <property type="project" value="TreeGrafter"/>
</dbReference>
<keyword evidence="3 7" id="KW-0378">Hydrolase</keyword>
<dbReference type="Proteomes" id="UP000886845">
    <property type="component" value="Unassembled WGS sequence"/>
</dbReference>
<dbReference type="Pfam" id="PF00884">
    <property type="entry name" value="Sulfatase"/>
    <property type="match status" value="1"/>
</dbReference>
<evidence type="ECO:0000256" key="1">
    <source>
        <dbReference type="ARBA" id="ARBA00008779"/>
    </source>
</evidence>
<protein>
    <submittedName>
        <fullName evidence="7">Sulfatase-like hydrolase/transferase</fullName>
    </submittedName>
</protein>
<dbReference type="PANTHER" id="PTHR42693">
    <property type="entry name" value="ARYLSULFATASE FAMILY MEMBER"/>
    <property type="match status" value="1"/>
</dbReference>
<dbReference type="Gene3D" id="3.40.720.10">
    <property type="entry name" value="Alkaline Phosphatase, subunit A"/>
    <property type="match status" value="1"/>
</dbReference>
<evidence type="ECO:0000313" key="7">
    <source>
        <dbReference type="EMBL" id="HIV09292.1"/>
    </source>
</evidence>
<keyword evidence="2" id="KW-0479">Metal-binding</keyword>
<name>A0A9D1NMX7_9BACT</name>
<dbReference type="PROSITE" id="PS00523">
    <property type="entry name" value="SULFATASE_1"/>
    <property type="match status" value="1"/>
</dbReference>
<dbReference type="InterPro" id="IPR024607">
    <property type="entry name" value="Sulfatase_CS"/>
</dbReference>
<dbReference type="InterPro" id="IPR006311">
    <property type="entry name" value="TAT_signal"/>
</dbReference>
<evidence type="ECO:0000256" key="2">
    <source>
        <dbReference type="ARBA" id="ARBA00022723"/>
    </source>
</evidence>
<gene>
    <name evidence="7" type="ORF">IAC79_04180</name>
</gene>
<dbReference type="SUPFAM" id="SSF53649">
    <property type="entry name" value="Alkaline phosphatase-like"/>
    <property type="match status" value="1"/>
</dbReference>
<evidence type="ECO:0000256" key="3">
    <source>
        <dbReference type="ARBA" id="ARBA00022801"/>
    </source>
</evidence>
<evidence type="ECO:0000313" key="8">
    <source>
        <dbReference type="Proteomes" id="UP000886845"/>
    </source>
</evidence>
<dbReference type="AlphaFoldDB" id="A0A9D1NMX7"/>
<reference evidence="7" key="2">
    <citation type="journal article" date="2021" name="PeerJ">
        <title>Extensive microbial diversity within the chicken gut microbiome revealed by metagenomics and culture.</title>
        <authorList>
            <person name="Gilroy R."/>
            <person name="Ravi A."/>
            <person name="Getino M."/>
            <person name="Pursley I."/>
            <person name="Horton D.L."/>
            <person name="Alikhan N.F."/>
            <person name="Baker D."/>
            <person name="Gharbi K."/>
            <person name="Hall N."/>
            <person name="Watson M."/>
            <person name="Adriaenssens E.M."/>
            <person name="Foster-Nyarko E."/>
            <person name="Jarju S."/>
            <person name="Secka A."/>
            <person name="Antonio M."/>
            <person name="Oren A."/>
            <person name="Chaudhuri R.R."/>
            <person name="La Ragione R."/>
            <person name="Hildebrand F."/>
            <person name="Pallen M.J."/>
        </authorList>
    </citation>
    <scope>NUCLEOTIDE SEQUENCE</scope>
    <source>
        <strain evidence="7">35461</strain>
    </source>
</reference>
<dbReference type="InterPro" id="IPR017850">
    <property type="entry name" value="Alkaline_phosphatase_core_sf"/>
</dbReference>
<reference evidence="7" key="1">
    <citation type="submission" date="2020-10" db="EMBL/GenBank/DDBJ databases">
        <authorList>
            <person name="Gilroy R."/>
        </authorList>
    </citation>
    <scope>NUCLEOTIDE SEQUENCE</scope>
    <source>
        <strain evidence="7">35461</strain>
    </source>
</reference>
<evidence type="ECO:0000256" key="4">
    <source>
        <dbReference type="ARBA" id="ARBA00022837"/>
    </source>
</evidence>
<organism evidence="7 8">
    <name type="scientific">Candidatus Spyradenecus faecavium</name>
    <dbReference type="NCBI Taxonomy" id="2840947"/>
    <lineage>
        <taxon>Bacteria</taxon>
        <taxon>Pseudomonadati</taxon>
        <taxon>Lentisphaerota</taxon>
        <taxon>Lentisphaeria</taxon>
        <taxon>Lentisphaerales</taxon>
        <taxon>Lentisphaeraceae</taxon>
        <taxon>Lentisphaeraceae incertae sedis</taxon>
        <taxon>Candidatus Spyradenecus</taxon>
    </lineage>
</organism>
<dbReference type="PROSITE" id="PS51318">
    <property type="entry name" value="TAT"/>
    <property type="match status" value="1"/>
</dbReference>
<sequence>MRRRDFLKTLGAAALLPAAARAQGLGEAPAAVSAANPFGLPGVGARPNIILVLCDDLGWGDLGCFWQNGRKEGLPRIHTPHLDRMAAEGASLTDHCTTAPVCAPARASLMTGKNQGHCNLRDNAFDAAIDPHMTLATVLKTAGYATWHIGKWGIGGGYQSGTKRTAMACQAGFDYGYGYPAHLHGHSYYHCFVEGQTDIDSATKQSPVLESWSEAAYAAAGNPAGFSRDQDEGAKTAQWRRVVPNDEARFVYDTDLFTAKAKALIRAHQEGPDKDRPFFLQLCHTTIHGSGNRQVADPAIRDKSVFQVPGGPYPALRDDDAAWGGGADLAGSVKGDAETANTWIHPDYRGYATPSLRRYATGVRRLDDAMGDLLHFLKVRGLDKDTLVVFTSDNGPAGEYLSPAGLKWVETLDSNGPLRGMKRWSYQGGLREPTLVRWPAAVKPGQTLGMPCDQTCWMPTFAEAAGLPAPAHSDGVSLLPMLTGAGRQLAQRLYTEYVDGGSGQGFGLEQSLREGDWAVVRNAGKGGKVELYDLAADPGQERDVAADNPETAARLGALLMASR</sequence>
<keyword evidence="4" id="KW-0106">Calcium</keyword>
<comment type="caution">
    <text evidence="7">The sequence shown here is derived from an EMBL/GenBank/DDBJ whole genome shotgun (WGS) entry which is preliminary data.</text>
</comment>
<comment type="similarity">
    <text evidence="1">Belongs to the sulfatase family.</text>
</comment>
<feature type="non-terminal residue" evidence="7">
    <location>
        <position position="563"/>
    </location>
</feature>
<feature type="signal peptide" evidence="5">
    <location>
        <begin position="1"/>
        <end position="22"/>
    </location>
</feature>
<dbReference type="PANTHER" id="PTHR42693:SF53">
    <property type="entry name" value="ENDO-4-O-SULFATASE"/>
    <property type="match status" value="1"/>
</dbReference>
<dbReference type="Gene3D" id="3.30.1120.10">
    <property type="match status" value="1"/>
</dbReference>
<feature type="domain" description="Sulfatase N-terminal" evidence="6">
    <location>
        <begin position="47"/>
        <end position="466"/>
    </location>
</feature>
<evidence type="ECO:0000256" key="5">
    <source>
        <dbReference type="SAM" id="SignalP"/>
    </source>
</evidence>
<dbReference type="EMBL" id="DVOR01000133">
    <property type="protein sequence ID" value="HIV09292.1"/>
    <property type="molecule type" value="Genomic_DNA"/>
</dbReference>
<dbReference type="InterPro" id="IPR050738">
    <property type="entry name" value="Sulfatase"/>
</dbReference>
<accession>A0A9D1NMX7</accession>
<dbReference type="GO" id="GO:0046872">
    <property type="term" value="F:metal ion binding"/>
    <property type="evidence" value="ECO:0007669"/>
    <property type="project" value="UniProtKB-KW"/>
</dbReference>